<dbReference type="SUPFAM" id="SSF46689">
    <property type="entry name" value="Homeodomain-like"/>
    <property type="match status" value="1"/>
</dbReference>
<dbReference type="InterPro" id="IPR050109">
    <property type="entry name" value="HTH-type_TetR-like_transc_reg"/>
</dbReference>
<dbReference type="InterPro" id="IPR001647">
    <property type="entry name" value="HTH_TetR"/>
</dbReference>
<dbReference type="Gene3D" id="1.10.357.10">
    <property type="entry name" value="Tetracycline Repressor, domain 2"/>
    <property type="match status" value="1"/>
</dbReference>
<keyword evidence="1" id="KW-0805">Transcription regulation</keyword>
<accession>A0A7W7VBL9</accession>
<evidence type="ECO:0000256" key="2">
    <source>
        <dbReference type="ARBA" id="ARBA00023125"/>
    </source>
</evidence>
<feature type="domain" description="HTH tetR-type" evidence="5">
    <location>
        <begin position="11"/>
        <end position="71"/>
    </location>
</feature>
<dbReference type="InterPro" id="IPR009057">
    <property type="entry name" value="Homeodomain-like_sf"/>
</dbReference>
<dbReference type="AlphaFoldDB" id="A0A7W7VBL9"/>
<dbReference type="EMBL" id="JACHJQ010000001">
    <property type="protein sequence ID" value="MBB4904139.1"/>
    <property type="molecule type" value="Genomic_DNA"/>
</dbReference>
<dbReference type="PROSITE" id="PS50977">
    <property type="entry name" value="HTH_TETR_2"/>
    <property type="match status" value="1"/>
</dbReference>
<dbReference type="GO" id="GO:0003700">
    <property type="term" value="F:DNA-binding transcription factor activity"/>
    <property type="evidence" value="ECO:0007669"/>
    <property type="project" value="TreeGrafter"/>
</dbReference>
<dbReference type="PANTHER" id="PTHR30055:SF243">
    <property type="entry name" value="HTH-TYPE TRANSCRIPTIONAL REGULATOR RV1816"/>
    <property type="match status" value="1"/>
</dbReference>
<dbReference type="RefSeq" id="WP_311770820.1">
    <property type="nucleotide sequence ID" value="NZ_JACHJQ010000001.1"/>
</dbReference>
<dbReference type="Pfam" id="PF13305">
    <property type="entry name" value="TetR_C_33"/>
    <property type="match status" value="1"/>
</dbReference>
<dbReference type="InterPro" id="IPR036271">
    <property type="entry name" value="Tet_transcr_reg_TetR-rel_C_sf"/>
</dbReference>
<dbReference type="GO" id="GO:0000976">
    <property type="term" value="F:transcription cis-regulatory region binding"/>
    <property type="evidence" value="ECO:0007669"/>
    <property type="project" value="TreeGrafter"/>
</dbReference>
<proteinExistence type="predicted"/>
<protein>
    <submittedName>
        <fullName evidence="6">AcrR family transcriptional regulator</fullName>
    </submittedName>
</protein>
<evidence type="ECO:0000256" key="3">
    <source>
        <dbReference type="ARBA" id="ARBA00023163"/>
    </source>
</evidence>
<dbReference type="Proteomes" id="UP000520767">
    <property type="component" value="Unassembled WGS sequence"/>
</dbReference>
<evidence type="ECO:0000313" key="6">
    <source>
        <dbReference type="EMBL" id="MBB4904139.1"/>
    </source>
</evidence>
<sequence length="210" mass="23050">MSTTPRERYRAQVRAEVKEHAWAQIAEAGASAISLNAIAKAMGLSGPALYRYFANRDELITELVTDAYRQLADAFHAAVEAKGSDPAVIAHAMRDWALAYPQRYFLIYGTPIPGYHAPDTTTEIAGELMGMLLDALADRDPGPATAFDEHLDAHRDWAESDLRAGTLRTALGLWANLHGVISLEIANHFTNMGFDTGQFFQSELDAMLGR</sequence>
<dbReference type="Pfam" id="PF00440">
    <property type="entry name" value="TetR_N"/>
    <property type="match status" value="1"/>
</dbReference>
<evidence type="ECO:0000256" key="1">
    <source>
        <dbReference type="ARBA" id="ARBA00023015"/>
    </source>
</evidence>
<keyword evidence="3" id="KW-0804">Transcription</keyword>
<keyword evidence="2 4" id="KW-0238">DNA-binding</keyword>
<dbReference type="PANTHER" id="PTHR30055">
    <property type="entry name" value="HTH-TYPE TRANSCRIPTIONAL REGULATOR RUTR"/>
    <property type="match status" value="1"/>
</dbReference>
<evidence type="ECO:0000313" key="7">
    <source>
        <dbReference type="Proteomes" id="UP000520767"/>
    </source>
</evidence>
<keyword evidence="7" id="KW-1185">Reference proteome</keyword>
<evidence type="ECO:0000259" key="5">
    <source>
        <dbReference type="PROSITE" id="PS50977"/>
    </source>
</evidence>
<organism evidence="6 7">
    <name type="scientific">Actinophytocola algeriensis</name>
    <dbReference type="NCBI Taxonomy" id="1768010"/>
    <lineage>
        <taxon>Bacteria</taxon>
        <taxon>Bacillati</taxon>
        <taxon>Actinomycetota</taxon>
        <taxon>Actinomycetes</taxon>
        <taxon>Pseudonocardiales</taxon>
        <taxon>Pseudonocardiaceae</taxon>
    </lineage>
</organism>
<dbReference type="InterPro" id="IPR025996">
    <property type="entry name" value="MT1864/Rv1816-like_C"/>
</dbReference>
<gene>
    <name evidence="6" type="ORF">FHR82_000349</name>
</gene>
<feature type="DNA-binding region" description="H-T-H motif" evidence="4">
    <location>
        <begin position="34"/>
        <end position="53"/>
    </location>
</feature>
<evidence type="ECO:0000256" key="4">
    <source>
        <dbReference type="PROSITE-ProRule" id="PRU00335"/>
    </source>
</evidence>
<name>A0A7W7VBL9_9PSEU</name>
<comment type="caution">
    <text evidence="6">The sequence shown here is derived from an EMBL/GenBank/DDBJ whole genome shotgun (WGS) entry which is preliminary data.</text>
</comment>
<dbReference type="SUPFAM" id="SSF48498">
    <property type="entry name" value="Tetracyclin repressor-like, C-terminal domain"/>
    <property type="match status" value="1"/>
</dbReference>
<reference evidence="6 7" key="1">
    <citation type="submission" date="2020-08" db="EMBL/GenBank/DDBJ databases">
        <title>Genomic Encyclopedia of Type Strains, Phase III (KMG-III): the genomes of soil and plant-associated and newly described type strains.</title>
        <authorList>
            <person name="Whitman W."/>
        </authorList>
    </citation>
    <scope>NUCLEOTIDE SEQUENCE [LARGE SCALE GENOMIC DNA]</scope>
    <source>
        <strain evidence="6 7">CECT 8960</strain>
    </source>
</reference>